<dbReference type="Proteomes" id="UP000319212">
    <property type="component" value="Unassembled WGS sequence"/>
</dbReference>
<dbReference type="EMBL" id="RCZI01000005">
    <property type="protein sequence ID" value="TPG25438.1"/>
    <property type="molecule type" value="Genomic_DNA"/>
</dbReference>
<feature type="signal peptide" evidence="1">
    <location>
        <begin position="1"/>
        <end position="22"/>
    </location>
</feature>
<evidence type="ECO:0000256" key="1">
    <source>
        <dbReference type="SAM" id="SignalP"/>
    </source>
</evidence>
<comment type="caution">
    <text evidence="2">The sequence shown here is derived from an EMBL/GenBank/DDBJ whole genome shotgun (WGS) entry which is preliminary data.</text>
</comment>
<reference evidence="2 3" key="1">
    <citation type="journal article" date="2019" name="Environ. Microbiol.">
        <title>Species interactions and distinct microbial communities in high Arctic permafrost affected cryosols are associated with the CH4 and CO2 gas fluxes.</title>
        <authorList>
            <person name="Altshuler I."/>
            <person name="Hamel J."/>
            <person name="Turney S."/>
            <person name="Magnuson E."/>
            <person name="Levesque R."/>
            <person name="Greer C."/>
            <person name="Whyte L.G."/>
        </authorList>
    </citation>
    <scope>NUCLEOTIDE SEQUENCE [LARGE SCALE GENOMIC DNA]</scope>
    <source>
        <strain evidence="2 3">S06.C</strain>
    </source>
</reference>
<name>A0A502DJG1_9BURK</name>
<protein>
    <recommendedName>
        <fullName evidence="4">Helicase SNF2</fullName>
    </recommendedName>
</protein>
<organism evidence="2 3">
    <name type="scientific">Variovorax guangxiensis</name>
    <dbReference type="NCBI Taxonomy" id="1775474"/>
    <lineage>
        <taxon>Bacteria</taxon>
        <taxon>Pseudomonadati</taxon>
        <taxon>Pseudomonadota</taxon>
        <taxon>Betaproteobacteria</taxon>
        <taxon>Burkholderiales</taxon>
        <taxon>Comamonadaceae</taxon>
        <taxon>Variovorax</taxon>
    </lineage>
</organism>
<accession>A0A502DJG1</accession>
<dbReference type="RefSeq" id="WP_140844145.1">
    <property type="nucleotide sequence ID" value="NZ_RCZI01000005.1"/>
</dbReference>
<sequence length="123" mass="12358">MKTSKIIAAAALSLLAAVGAQAETYEGVLTVNSVASRADVDAQARATARAGNIYADAAYAGVAPALTASTDRALVRSQAVQTARLGNIYGEQASAGVLSVRGGDVDRATARAEARAASRAPIL</sequence>
<proteinExistence type="predicted"/>
<evidence type="ECO:0008006" key="4">
    <source>
        <dbReference type="Google" id="ProtNLM"/>
    </source>
</evidence>
<keyword evidence="1" id="KW-0732">Signal</keyword>
<dbReference type="AlphaFoldDB" id="A0A502DJG1"/>
<evidence type="ECO:0000313" key="3">
    <source>
        <dbReference type="Proteomes" id="UP000319212"/>
    </source>
</evidence>
<gene>
    <name evidence="2" type="ORF">EAH82_18065</name>
</gene>
<feature type="chain" id="PRO_5021311477" description="Helicase SNF2" evidence="1">
    <location>
        <begin position="23"/>
        <end position="123"/>
    </location>
</feature>
<evidence type="ECO:0000313" key="2">
    <source>
        <dbReference type="EMBL" id="TPG25438.1"/>
    </source>
</evidence>